<reference evidence="2 3" key="1">
    <citation type="submission" date="2015-10" db="EMBL/GenBank/DDBJ databases">
        <title>Draft genomes sequences of Candida glabrata isolates 1A, 1B, 2A, 2B, 3A and 3B.</title>
        <authorList>
            <person name="Haavelsrud O.E."/>
            <person name="Gaustad P."/>
        </authorList>
    </citation>
    <scope>NUCLEOTIDE SEQUENCE [LARGE SCALE GENOMIC DNA]</scope>
    <source>
        <strain evidence="2">910700640</strain>
    </source>
</reference>
<feature type="compositionally biased region" description="Basic residues" evidence="1">
    <location>
        <begin position="12"/>
        <end position="21"/>
    </location>
</feature>
<dbReference type="OrthoDB" id="4070651at2759"/>
<feature type="region of interest" description="Disordered" evidence="1">
    <location>
        <begin position="1"/>
        <end position="55"/>
    </location>
</feature>
<dbReference type="Proteomes" id="UP000054886">
    <property type="component" value="Unassembled WGS sequence"/>
</dbReference>
<evidence type="ECO:0000256" key="1">
    <source>
        <dbReference type="SAM" id="MobiDB-lite"/>
    </source>
</evidence>
<accession>A0A0W0ERH0</accession>
<organism evidence="2 3">
    <name type="scientific">Candida glabrata</name>
    <name type="common">Yeast</name>
    <name type="synonym">Torulopsis glabrata</name>
    <dbReference type="NCBI Taxonomy" id="5478"/>
    <lineage>
        <taxon>Eukaryota</taxon>
        <taxon>Fungi</taxon>
        <taxon>Dikarya</taxon>
        <taxon>Ascomycota</taxon>
        <taxon>Saccharomycotina</taxon>
        <taxon>Saccharomycetes</taxon>
        <taxon>Saccharomycetales</taxon>
        <taxon>Saccharomycetaceae</taxon>
        <taxon>Nakaseomyces</taxon>
    </lineage>
</organism>
<evidence type="ECO:0000313" key="3">
    <source>
        <dbReference type="Proteomes" id="UP000054886"/>
    </source>
</evidence>
<dbReference type="AlphaFoldDB" id="A0A0W0ERH0"/>
<sequence>MAKTLAQGRKPGSGRKPGKGKTLREGRKPGSGRRRRDPIANNITNTTNTTNTTEVNPNHTLVNNTNGIIGNNTQQFLSLVTENVPEPLNTQPAYGHPQHDLQQLQRIPSVRVMDAVDALRGLTKTQPGNHRQIVQHVPTLTPYMDIMSQSPMLPRKITTDMSQPLGHAPSSRHFAGQNITTNNPLSSQAPAQGQLKVEMHVDIPGNDIPAISGGRNIYSVPHTTQNSVPN</sequence>
<gene>
    <name evidence="2" type="ORF">AO440_000260</name>
</gene>
<dbReference type="VEuPathDB" id="FungiDB:B1J91_B02277g"/>
<dbReference type="EMBL" id="LLZZ01000118">
    <property type="protein sequence ID" value="KTB03883.1"/>
    <property type="molecule type" value="Genomic_DNA"/>
</dbReference>
<evidence type="ECO:0000313" key="2">
    <source>
        <dbReference type="EMBL" id="KTB03883.1"/>
    </source>
</evidence>
<dbReference type="VEuPathDB" id="FungiDB:CAGL0B02277g"/>
<proteinExistence type="predicted"/>
<comment type="caution">
    <text evidence="2">The sequence shown here is derived from an EMBL/GenBank/DDBJ whole genome shotgun (WGS) entry which is preliminary data.</text>
</comment>
<name>A0A0W0ERH0_CANGB</name>
<protein>
    <submittedName>
        <fullName evidence="2">Oligo(A)/oligo(T)-binding protein</fullName>
    </submittedName>
</protein>
<dbReference type="VEuPathDB" id="FungiDB:GVI51_B02167"/>
<dbReference type="VEuPathDB" id="FungiDB:GWK60_B02123"/>
<feature type="compositionally biased region" description="Low complexity" evidence="1">
    <location>
        <begin position="41"/>
        <end position="55"/>
    </location>
</feature>